<keyword evidence="4" id="KW-0067">ATP-binding</keyword>
<evidence type="ECO:0000256" key="5">
    <source>
        <dbReference type="SAM" id="MobiDB-lite"/>
    </source>
</evidence>
<dbReference type="CDD" id="cd00143">
    <property type="entry name" value="PP2Cc"/>
    <property type="match status" value="1"/>
</dbReference>
<dbReference type="CDD" id="cd14014">
    <property type="entry name" value="STKc_PknB_like"/>
    <property type="match status" value="1"/>
</dbReference>
<protein>
    <submittedName>
        <fullName evidence="9">Serine/threonine protein phosphatase PrpC</fullName>
    </submittedName>
</protein>
<dbReference type="PROSITE" id="PS00109">
    <property type="entry name" value="PROTEIN_KINASE_TYR"/>
    <property type="match status" value="1"/>
</dbReference>
<evidence type="ECO:0000256" key="3">
    <source>
        <dbReference type="ARBA" id="ARBA00022777"/>
    </source>
</evidence>
<dbReference type="InterPro" id="IPR008266">
    <property type="entry name" value="Tyr_kinase_AS"/>
</dbReference>
<dbReference type="GO" id="GO:0005524">
    <property type="term" value="F:ATP binding"/>
    <property type="evidence" value="ECO:0007669"/>
    <property type="project" value="UniProtKB-KW"/>
</dbReference>
<evidence type="ECO:0000259" key="8">
    <source>
        <dbReference type="PROSITE" id="PS51746"/>
    </source>
</evidence>
<comment type="caution">
    <text evidence="9">The sequence shown here is derived from an EMBL/GenBank/DDBJ whole genome shotgun (WGS) entry which is preliminary data.</text>
</comment>
<dbReference type="GO" id="GO:0004674">
    <property type="term" value="F:protein serine/threonine kinase activity"/>
    <property type="evidence" value="ECO:0007669"/>
    <property type="project" value="TreeGrafter"/>
</dbReference>
<keyword evidence="3" id="KW-0418">Kinase</keyword>
<keyword evidence="1" id="KW-0808">Transferase</keyword>
<dbReference type="InterPro" id="IPR036457">
    <property type="entry name" value="PPM-type-like_dom_sf"/>
</dbReference>
<keyword evidence="6" id="KW-1133">Transmembrane helix</keyword>
<evidence type="ECO:0000259" key="7">
    <source>
        <dbReference type="PROSITE" id="PS50011"/>
    </source>
</evidence>
<dbReference type="PROSITE" id="PS51746">
    <property type="entry name" value="PPM_2"/>
    <property type="match status" value="1"/>
</dbReference>
<keyword evidence="6" id="KW-0472">Membrane</keyword>
<keyword evidence="2" id="KW-0547">Nucleotide-binding</keyword>
<evidence type="ECO:0000256" key="2">
    <source>
        <dbReference type="ARBA" id="ARBA00022741"/>
    </source>
</evidence>
<name>A0AAE3Y369_VARPD</name>
<dbReference type="InterPro" id="IPR011009">
    <property type="entry name" value="Kinase-like_dom_sf"/>
</dbReference>
<dbReference type="Gene3D" id="1.10.510.10">
    <property type="entry name" value="Transferase(Phosphotransferase) domain 1"/>
    <property type="match status" value="1"/>
</dbReference>
<dbReference type="SMART" id="SM00332">
    <property type="entry name" value="PP2Cc"/>
    <property type="match status" value="1"/>
</dbReference>
<sequence>MTMRPGLAVSIGQHSDKGRKEANQDFHGAALPEAPGRSAKGVAVAIADGISSSDVSHVASESAVRSFLTDYYCTSDAWSVSRSAQRVLTAANAWLHAQTQNSSGRFDKDRGYVCTFSALVIKSTTAHVFHVGDTRVCRWHAEALEQLTEDHRVSVAGGHSYLSRALGVGPHVEIDYQALAIEKGDVFLLTSDGVHEHVDAAVIRAALEAHPGDLDAAARRIAEEAYRRGSPDNLTVQIVRVDALPDGDINELQAQRAALRLPPILEARMQFDGYTILRDLHRSSRSHIYLAVDDDTGRSVVLKTPSVDLQNDEAHLDRFLLEEWVARRIDSAHVLKPHVPERKRNYLYVAMEFVDGQTLAQWMIDNPRPSLESVRGIVEQLARGLQAFHRMEMLHQDLRPENIMIDRTGTVRIIDFGSAWVAGLGDSTLADPAQVLGTVQYTAPEYFVGDGGSPRSDLFSLAVIVYQMLTGRLPYGAQVARIRTRADQRNLQYRSALDAQRAIPAWIDEVLRKALHPNPLKRHEALSEFVEDLRQPPPDFLNRRGTPLLDKNPVVFWKCATLLLGMAVVVLLGVISLRS</sequence>
<dbReference type="SUPFAM" id="SSF56112">
    <property type="entry name" value="Protein kinase-like (PK-like)"/>
    <property type="match status" value="1"/>
</dbReference>
<dbReference type="SMART" id="SM00331">
    <property type="entry name" value="PP2C_SIG"/>
    <property type="match status" value="1"/>
</dbReference>
<proteinExistence type="predicted"/>
<dbReference type="EMBL" id="JAVDQZ010000010">
    <property type="protein sequence ID" value="MDR6429640.1"/>
    <property type="molecule type" value="Genomic_DNA"/>
</dbReference>
<dbReference type="PROSITE" id="PS50011">
    <property type="entry name" value="PROTEIN_KINASE_DOM"/>
    <property type="match status" value="1"/>
</dbReference>
<dbReference type="Pfam" id="PF00069">
    <property type="entry name" value="Pkinase"/>
    <property type="match status" value="1"/>
</dbReference>
<gene>
    <name evidence="9" type="ORF">J2738_005810</name>
</gene>
<dbReference type="Gene3D" id="3.60.40.10">
    <property type="entry name" value="PPM-type phosphatase domain"/>
    <property type="match status" value="1"/>
</dbReference>
<feature type="region of interest" description="Disordered" evidence="5">
    <location>
        <begin position="1"/>
        <end position="22"/>
    </location>
</feature>
<dbReference type="SUPFAM" id="SSF81606">
    <property type="entry name" value="PP2C-like"/>
    <property type="match status" value="1"/>
</dbReference>
<feature type="domain" description="Protein kinase" evidence="7">
    <location>
        <begin position="274"/>
        <end position="541"/>
    </location>
</feature>
<evidence type="ECO:0000313" key="10">
    <source>
        <dbReference type="Proteomes" id="UP001184828"/>
    </source>
</evidence>
<accession>A0AAE3Y369</accession>
<reference evidence="9" key="1">
    <citation type="submission" date="2023-07" db="EMBL/GenBank/DDBJ databases">
        <title>Sorghum-associated microbial communities from plants grown in Nebraska, USA.</title>
        <authorList>
            <person name="Schachtman D."/>
        </authorList>
    </citation>
    <scope>NUCLEOTIDE SEQUENCE</scope>
    <source>
        <strain evidence="9">DS2114</strain>
    </source>
</reference>
<evidence type="ECO:0000256" key="4">
    <source>
        <dbReference type="ARBA" id="ARBA00022840"/>
    </source>
</evidence>
<dbReference type="PANTHER" id="PTHR43289">
    <property type="entry name" value="MITOGEN-ACTIVATED PROTEIN KINASE KINASE KINASE 20-RELATED"/>
    <property type="match status" value="1"/>
</dbReference>
<evidence type="ECO:0000313" key="9">
    <source>
        <dbReference type="EMBL" id="MDR6429640.1"/>
    </source>
</evidence>
<dbReference type="Gene3D" id="3.30.200.20">
    <property type="entry name" value="Phosphorylase Kinase, domain 1"/>
    <property type="match status" value="1"/>
</dbReference>
<dbReference type="AlphaFoldDB" id="A0AAE3Y369"/>
<dbReference type="Pfam" id="PF13672">
    <property type="entry name" value="PP2C_2"/>
    <property type="match status" value="1"/>
</dbReference>
<feature type="transmembrane region" description="Helical" evidence="6">
    <location>
        <begin position="555"/>
        <end position="577"/>
    </location>
</feature>
<dbReference type="PANTHER" id="PTHR43289:SF6">
    <property type="entry name" value="SERINE_THREONINE-PROTEIN KINASE NEKL-3"/>
    <property type="match status" value="1"/>
</dbReference>
<keyword evidence="6" id="KW-0812">Transmembrane</keyword>
<evidence type="ECO:0000256" key="1">
    <source>
        <dbReference type="ARBA" id="ARBA00022679"/>
    </source>
</evidence>
<dbReference type="InterPro" id="IPR000719">
    <property type="entry name" value="Prot_kinase_dom"/>
</dbReference>
<dbReference type="Proteomes" id="UP001184828">
    <property type="component" value="Unassembled WGS sequence"/>
</dbReference>
<evidence type="ECO:0000256" key="6">
    <source>
        <dbReference type="SAM" id="Phobius"/>
    </source>
</evidence>
<organism evidence="9 10">
    <name type="scientific">Variovorax paradoxus</name>
    <dbReference type="NCBI Taxonomy" id="34073"/>
    <lineage>
        <taxon>Bacteria</taxon>
        <taxon>Pseudomonadati</taxon>
        <taxon>Pseudomonadota</taxon>
        <taxon>Betaproteobacteria</taxon>
        <taxon>Burkholderiales</taxon>
        <taxon>Comamonadaceae</taxon>
        <taxon>Variovorax</taxon>
    </lineage>
</organism>
<dbReference type="InterPro" id="IPR001932">
    <property type="entry name" value="PPM-type_phosphatase-like_dom"/>
</dbReference>
<feature type="domain" description="PPM-type phosphatase" evidence="8">
    <location>
        <begin position="10"/>
        <end position="241"/>
    </location>
</feature>